<evidence type="ECO:0000259" key="1">
    <source>
        <dbReference type="Pfam" id="PF01592"/>
    </source>
</evidence>
<dbReference type="GO" id="GO:0051536">
    <property type="term" value="F:iron-sulfur cluster binding"/>
    <property type="evidence" value="ECO:0007669"/>
    <property type="project" value="InterPro"/>
</dbReference>
<sequence>MFNNIIIDNFCNPDCQGTLSDPTIKLVLGNPVCGDKVDIDLTLDNQGRVDNACFRAWGCTASLAMSNQFCRHAKGKTLEELNALSPEGIDALLGELEPAQQHCLDMLHKLFEQLKGKI</sequence>
<feature type="domain" description="NIF system FeS cluster assembly NifU N-terminal" evidence="1">
    <location>
        <begin position="3"/>
        <end position="107"/>
    </location>
</feature>
<name>A0A022PFC3_9GAMM</name>
<protein>
    <submittedName>
        <fullName evidence="2">Iron-sulfur cluster biosynthesis protein, NifU-like protein</fullName>
    </submittedName>
</protein>
<dbReference type="RefSeq" id="WP_036779647.1">
    <property type="nucleotide sequence ID" value="NZ_CAWLTM010000078.1"/>
</dbReference>
<dbReference type="Pfam" id="PF01592">
    <property type="entry name" value="NifU_N"/>
    <property type="match status" value="1"/>
</dbReference>
<dbReference type="AlphaFoldDB" id="A0A022PFC3"/>
<organism evidence="2 3">
    <name type="scientific">Photorhabdus aegyptia</name>
    <dbReference type="NCBI Taxonomy" id="2805098"/>
    <lineage>
        <taxon>Bacteria</taxon>
        <taxon>Pseudomonadati</taxon>
        <taxon>Pseudomonadota</taxon>
        <taxon>Gammaproteobacteria</taxon>
        <taxon>Enterobacterales</taxon>
        <taxon>Morganellaceae</taxon>
        <taxon>Photorhabdus</taxon>
    </lineage>
</organism>
<proteinExistence type="predicted"/>
<comment type="caution">
    <text evidence="2">The sequence shown here is derived from an EMBL/GenBank/DDBJ whole genome shotgun (WGS) entry which is preliminary data.</text>
</comment>
<reference evidence="2 3" key="1">
    <citation type="submission" date="2014-03" db="EMBL/GenBank/DDBJ databases">
        <title>Draft Genome of Photorhabdus luminescens BA1, an Egyptian Isolate.</title>
        <authorList>
            <person name="Ghazal S."/>
            <person name="Hurst S.G.IV."/>
            <person name="Morris K."/>
            <person name="Thomas K."/>
            <person name="Tisa L.S."/>
        </authorList>
    </citation>
    <scope>NUCLEOTIDE SEQUENCE [LARGE SCALE GENOMIC DNA]</scope>
    <source>
        <strain evidence="2 3">BA1</strain>
    </source>
</reference>
<dbReference type="GO" id="GO:0016226">
    <property type="term" value="P:iron-sulfur cluster assembly"/>
    <property type="evidence" value="ECO:0007669"/>
    <property type="project" value="InterPro"/>
</dbReference>
<evidence type="ECO:0000313" key="2">
    <source>
        <dbReference type="EMBL" id="EYU14852.1"/>
    </source>
</evidence>
<dbReference type="InterPro" id="IPR002871">
    <property type="entry name" value="NIF_FeS_clus_asmbl_NifU_N"/>
</dbReference>
<gene>
    <name evidence="2" type="ORF">BA1DRAFT_02600</name>
</gene>
<dbReference type="CDD" id="cd06664">
    <property type="entry name" value="IscU_like"/>
    <property type="match status" value="1"/>
</dbReference>
<dbReference type="PATRIC" id="fig|1393736.3.peg.2662"/>
<dbReference type="EMBL" id="JFGV01000037">
    <property type="protein sequence ID" value="EYU14852.1"/>
    <property type="molecule type" value="Genomic_DNA"/>
</dbReference>
<dbReference type="PANTHER" id="PTHR10093">
    <property type="entry name" value="IRON-SULFUR CLUSTER ASSEMBLY ENZYME NIFU HOMOLOG"/>
    <property type="match status" value="1"/>
</dbReference>
<dbReference type="SUPFAM" id="SSF82649">
    <property type="entry name" value="SufE/NifU"/>
    <property type="match status" value="1"/>
</dbReference>
<accession>A0A022PFC3</accession>
<dbReference type="GO" id="GO:0005506">
    <property type="term" value="F:iron ion binding"/>
    <property type="evidence" value="ECO:0007669"/>
    <property type="project" value="InterPro"/>
</dbReference>
<keyword evidence="3" id="KW-1185">Reference proteome</keyword>
<dbReference type="Proteomes" id="UP000023464">
    <property type="component" value="Unassembled WGS sequence"/>
</dbReference>
<evidence type="ECO:0000313" key="3">
    <source>
        <dbReference type="Proteomes" id="UP000023464"/>
    </source>
</evidence>
<dbReference type="Gene3D" id="3.90.1010.10">
    <property type="match status" value="1"/>
</dbReference>